<evidence type="ECO:0000313" key="1">
    <source>
        <dbReference type="EMBL" id="KAH7146344.1"/>
    </source>
</evidence>
<name>A0A9P9J7P3_9HYPO</name>
<comment type="caution">
    <text evidence="1">The sequence shown here is derived from an EMBL/GenBank/DDBJ whole genome shotgun (WGS) entry which is preliminary data.</text>
</comment>
<keyword evidence="2" id="KW-1185">Reference proteome</keyword>
<proteinExistence type="predicted"/>
<reference evidence="1" key="1">
    <citation type="journal article" date="2021" name="Nat. Commun.">
        <title>Genetic determinants of endophytism in the Arabidopsis root mycobiome.</title>
        <authorList>
            <person name="Mesny F."/>
            <person name="Miyauchi S."/>
            <person name="Thiergart T."/>
            <person name="Pickel B."/>
            <person name="Atanasova L."/>
            <person name="Karlsson M."/>
            <person name="Huettel B."/>
            <person name="Barry K.W."/>
            <person name="Haridas S."/>
            <person name="Chen C."/>
            <person name="Bauer D."/>
            <person name="Andreopoulos W."/>
            <person name="Pangilinan J."/>
            <person name="LaButti K."/>
            <person name="Riley R."/>
            <person name="Lipzen A."/>
            <person name="Clum A."/>
            <person name="Drula E."/>
            <person name="Henrissat B."/>
            <person name="Kohler A."/>
            <person name="Grigoriev I.V."/>
            <person name="Martin F.M."/>
            <person name="Hacquard S."/>
        </authorList>
    </citation>
    <scope>NUCLEOTIDE SEQUENCE</scope>
    <source>
        <strain evidence="1">MPI-CAGE-AT-0147</strain>
    </source>
</reference>
<dbReference type="AlphaFoldDB" id="A0A9P9J7P3"/>
<accession>A0A9P9J7P3</accession>
<gene>
    <name evidence="1" type="ORF">EDB81DRAFT_883768</name>
</gene>
<protein>
    <submittedName>
        <fullName evidence="1">Uncharacterized protein</fullName>
    </submittedName>
</protein>
<dbReference type="EMBL" id="JAGMUV010000008">
    <property type="protein sequence ID" value="KAH7146344.1"/>
    <property type="molecule type" value="Genomic_DNA"/>
</dbReference>
<sequence>MSQNPRSSSVVAWGRRKKSWLPRCGRPLPPSAQPSASSLWTIKRWSTPWRPPCVLCATFESSPASFAAPQKDLECSKWAEIGLQGYLEVGETATASSQEQFDAFRKELAAGQQTDTTIRSTQKTLAFRPRPNPGLKLVHARPEMPERIVLKLVNARANLALALIQRSAKSSAPVKDINRPLSSRVFGSSQGH</sequence>
<organism evidence="1 2">
    <name type="scientific">Dactylonectria macrodidyma</name>
    <dbReference type="NCBI Taxonomy" id="307937"/>
    <lineage>
        <taxon>Eukaryota</taxon>
        <taxon>Fungi</taxon>
        <taxon>Dikarya</taxon>
        <taxon>Ascomycota</taxon>
        <taxon>Pezizomycotina</taxon>
        <taxon>Sordariomycetes</taxon>
        <taxon>Hypocreomycetidae</taxon>
        <taxon>Hypocreales</taxon>
        <taxon>Nectriaceae</taxon>
        <taxon>Dactylonectria</taxon>
    </lineage>
</organism>
<dbReference type="Proteomes" id="UP000738349">
    <property type="component" value="Unassembled WGS sequence"/>
</dbReference>
<dbReference type="OrthoDB" id="10677230at2759"/>
<evidence type="ECO:0000313" key="2">
    <source>
        <dbReference type="Proteomes" id="UP000738349"/>
    </source>
</evidence>